<evidence type="ECO:0000256" key="3">
    <source>
        <dbReference type="ARBA" id="ARBA00023125"/>
    </source>
</evidence>
<keyword evidence="3" id="KW-0238">DNA-binding</keyword>
<dbReference type="EMBL" id="JAUSVS010000008">
    <property type="protein sequence ID" value="MDQ0465833.1"/>
    <property type="molecule type" value="Genomic_DNA"/>
</dbReference>
<proteinExistence type="inferred from homology"/>
<keyword evidence="6" id="KW-1185">Reference proteome</keyword>
<dbReference type="CDD" id="cd17262">
    <property type="entry name" value="RMtype1_S_Aco12261I-TRD2-CR2"/>
    <property type="match status" value="1"/>
</dbReference>
<dbReference type="InterPro" id="IPR051212">
    <property type="entry name" value="Type-I_RE_S_subunit"/>
</dbReference>
<dbReference type="PANTHER" id="PTHR43140:SF1">
    <property type="entry name" value="TYPE I RESTRICTION ENZYME ECOKI SPECIFICITY SUBUNIT"/>
    <property type="match status" value="1"/>
</dbReference>
<comment type="similarity">
    <text evidence="1">Belongs to the type-I restriction system S methylase family.</text>
</comment>
<evidence type="ECO:0000313" key="5">
    <source>
        <dbReference type="EMBL" id="MDQ0465833.1"/>
    </source>
</evidence>
<keyword evidence="2" id="KW-0680">Restriction system</keyword>
<keyword evidence="5" id="KW-0378">Hydrolase</keyword>
<name>A0ABU0IUY0_9CAUL</name>
<dbReference type="GO" id="GO:0009035">
    <property type="term" value="F:type I site-specific deoxyribonuclease activity"/>
    <property type="evidence" value="ECO:0007669"/>
    <property type="project" value="UniProtKB-EC"/>
</dbReference>
<sequence length="390" mass="43046">MPYPIERLGSLCEFDPSKSEVRGRLEEDPLVSFVPMNELGIGLRMVAGKETKPLSSVYKGYTYFADGDVLLAKITPCFENGKLGIAGGLENAIGFGSSEFMVLRPGPRLLAAYLAYFLGQDEFRTAGQASMTGAVGHRRVPKEWVESHTLPVPPLAEQRRIVTILDKAFEEIASAVTNTSDCLAHAEDLFRGARESLFTNRDKSWKNQPFANTCENLDGRRRPVTKRDRVPGNVPYYGASGVVDHVQHHLFDEDLLLVSEDGANLLARTYPIAFSISGPSWVNNHAHALRFADKRTQVFVEHYLNSIDLQPHVTGMAQPKLNQGALNKINVPLPSLERQAEIVELIERIYLETQALTGTLSGKLAALTELKQSLLARAFSGELTRETVAA</sequence>
<reference evidence="5 6" key="1">
    <citation type="submission" date="2023-07" db="EMBL/GenBank/DDBJ databases">
        <title>Genomic Encyclopedia of Type Strains, Phase IV (KMG-IV): sequencing the most valuable type-strain genomes for metagenomic binning, comparative biology and taxonomic classification.</title>
        <authorList>
            <person name="Goeker M."/>
        </authorList>
    </citation>
    <scope>NUCLEOTIDE SEQUENCE [LARGE SCALE GENOMIC DNA]</scope>
    <source>
        <strain evidence="5 6">DSM 18695</strain>
    </source>
</reference>
<dbReference type="Pfam" id="PF01420">
    <property type="entry name" value="Methylase_S"/>
    <property type="match status" value="2"/>
</dbReference>
<dbReference type="SUPFAM" id="SSF116734">
    <property type="entry name" value="DNA methylase specificity domain"/>
    <property type="match status" value="2"/>
</dbReference>
<dbReference type="CDD" id="cd17260">
    <property type="entry name" value="RMtype1_S_EcoEI-TRD1-CR1_like"/>
    <property type="match status" value="1"/>
</dbReference>
<dbReference type="Gene3D" id="3.90.220.20">
    <property type="entry name" value="DNA methylase specificity domains"/>
    <property type="match status" value="2"/>
</dbReference>
<dbReference type="InterPro" id="IPR044946">
    <property type="entry name" value="Restrct_endonuc_typeI_TRD_sf"/>
</dbReference>
<dbReference type="Proteomes" id="UP001228905">
    <property type="component" value="Unassembled WGS sequence"/>
</dbReference>
<comment type="caution">
    <text evidence="5">The sequence shown here is derived from an EMBL/GenBank/DDBJ whole genome shotgun (WGS) entry which is preliminary data.</text>
</comment>
<evidence type="ECO:0000256" key="1">
    <source>
        <dbReference type="ARBA" id="ARBA00010923"/>
    </source>
</evidence>
<protein>
    <submittedName>
        <fullName evidence="5">Type I restriction enzyme S subunit</fullName>
        <ecNumber evidence="5">3.1.21.3</ecNumber>
    </submittedName>
</protein>
<dbReference type="EC" id="3.1.21.3" evidence="5"/>
<dbReference type="PANTHER" id="PTHR43140">
    <property type="entry name" value="TYPE-1 RESTRICTION ENZYME ECOKI SPECIFICITY PROTEIN"/>
    <property type="match status" value="1"/>
</dbReference>
<dbReference type="InterPro" id="IPR000055">
    <property type="entry name" value="Restrct_endonuc_typeI_TRD"/>
</dbReference>
<evidence type="ECO:0000256" key="2">
    <source>
        <dbReference type="ARBA" id="ARBA00022747"/>
    </source>
</evidence>
<evidence type="ECO:0000313" key="6">
    <source>
        <dbReference type="Proteomes" id="UP001228905"/>
    </source>
</evidence>
<dbReference type="RefSeq" id="WP_307351477.1">
    <property type="nucleotide sequence ID" value="NZ_JAUSVS010000008.1"/>
</dbReference>
<organism evidence="5 6">
    <name type="scientific">Caulobacter ginsengisoli</name>
    <dbReference type="NCBI Taxonomy" id="400775"/>
    <lineage>
        <taxon>Bacteria</taxon>
        <taxon>Pseudomonadati</taxon>
        <taxon>Pseudomonadota</taxon>
        <taxon>Alphaproteobacteria</taxon>
        <taxon>Caulobacterales</taxon>
        <taxon>Caulobacteraceae</taxon>
        <taxon>Caulobacter</taxon>
    </lineage>
</organism>
<feature type="domain" description="Type I restriction modification DNA specificity" evidence="4">
    <location>
        <begin position="217"/>
        <end position="359"/>
    </location>
</feature>
<feature type="domain" description="Type I restriction modification DNA specificity" evidence="4">
    <location>
        <begin position="42"/>
        <end position="172"/>
    </location>
</feature>
<accession>A0ABU0IUY0</accession>
<evidence type="ECO:0000259" key="4">
    <source>
        <dbReference type="Pfam" id="PF01420"/>
    </source>
</evidence>
<gene>
    <name evidence="5" type="ORF">QO010_003625</name>
</gene>